<feature type="region of interest" description="Disordered" evidence="1">
    <location>
        <begin position="284"/>
        <end position="308"/>
    </location>
</feature>
<dbReference type="AlphaFoldDB" id="A0A1I8FHT7"/>
<evidence type="ECO:0000256" key="1">
    <source>
        <dbReference type="SAM" id="MobiDB-lite"/>
    </source>
</evidence>
<feature type="compositionally biased region" description="Polar residues" evidence="1">
    <location>
        <begin position="1"/>
        <end position="19"/>
    </location>
</feature>
<sequence>RQQPLYHHQQQPTSAQIVNSAARPTLKVLLHKRITEATAAAAAAHSSSSSSKPQQQQQSNNNNRPSMRRDDSAGIIAAESSRNCVPAALLEIIPQLAGRRPPLSGADSVSERRLCPEEDSISLDTALAVSNFGLKKFQRCCHDVTIVLFSRVQYHAAAGGFNSPRPDAHGAAVAQRYRPPPATLMPASRGSFLETLNMTLNHYQKYYIDRNFDRTGKNSKCAGSALVRLCCREFKLDYADGGGPTDGDGYPEYQAGAFAQSSRIRIWTAYDEGDIQPLAKSAALRPGAPSAQGKVSFQRPSSHHPNSQQFRLAAALPPRRLSPSCCRINLQPRRPPRSRGISLSRRKLTGADAADCRCPKMPASSFRISRSVGLPDCPSMRAVRILTTRYPPHRLPRPPAALARRGLRLWGPALCGVDVLERNGPRGQPSAAKSRLHREVPVHHLTSRSFVGPAKPWLNPFAASRLNNQAAAGRNCFPRRLQSLSRNCLPSPSCQYRARTVGAVAARTCGGVVDIVTAQQQQQLHVSFQLRRRVSAPIESSPCLPVS</sequence>
<keyword evidence="2" id="KW-1185">Reference proteome</keyword>
<feature type="region of interest" description="Disordered" evidence="1">
    <location>
        <begin position="39"/>
        <end position="69"/>
    </location>
</feature>
<feature type="compositionally biased region" description="Polar residues" evidence="1">
    <location>
        <begin position="293"/>
        <end position="308"/>
    </location>
</feature>
<name>A0A1I8FHT7_9PLAT</name>
<dbReference type="Proteomes" id="UP000095280">
    <property type="component" value="Unplaced"/>
</dbReference>
<organism evidence="2 3">
    <name type="scientific">Macrostomum lignano</name>
    <dbReference type="NCBI Taxonomy" id="282301"/>
    <lineage>
        <taxon>Eukaryota</taxon>
        <taxon>Metazoa</taxon>
        <taxon>Spiralia</taxon>
        <taxon>Lophotrochozoa</taxon>
        <taxon>Platyhelminthes</taxon>
        <taxon>Rhabditophora</taxon>
        <taxon>Macrostomorpha</taxon>
        <taxon>Macrostomida</taxon>
        <taxon>Macrostomidae</taxon>
        <taxon>Macrostomum</taxon>
    </lineage>
</organism>
<proteinExistence type="predicted"/>
<evidence type="ECO:0000313" key="3">
    <source>
        <dbReference type="WBParaSite" id="maker-unitig_35182-snap-gene-0.1-mRNA-1"/>
    </source>
</evidence>
<feature type="region of interest" description="Disordered" evidence="1">
    <location>
        <begin position="1"/>
        <end position="20"/>
    </location>
</feature>
<protein>
    <submittedName>
        <fullName evidence="3">Protein kinase domain-containing protein</fullName>
    </submittedName>
</protein>
<feature type="compositionally biased region" description="Low complexity" evidence="1">
    <location>
        <begin position="39"/>
        <end position="59"/>
    </location>
</feature>
<dbReference type="WBParaSite" id="maker-unitig_35182-snap-gene-0.1-mRNA-1">
    <property type="protein sequence ID" value="maker-unitig_35182-snap-gene-0.1-mRNA-1"/>
    <property type="gene ID" value="maker-unitig_35182-snap-gene-0.1"/>
</dbReference>
<evidence type="ECO:0000313" key="2">
    <source>
        <dbReference type="Proteomes" id="UP000095280"/>
    </source>
</evidence>
<accession>A0A1I8FHT7</accession>
<reference evidence="3" key="1">
    <citation type="submission" date="2016-11" db="UniProtKB">
        <authorList>
            <consortium name="WormBaseParasite"/>
        </authorList>
    </citation>
    <scope>IDENTIFICATION</scope>
</reference>